<organism evidence="2 3">
    <name type="scientific">Companilactobacillus nodensis DSM 19682 = JCM 14932 = NBRC 107160</name>
    <dbReference type="NCBI Taxonomy" id="1423775"/>
    <lineage>
        <taxon>Bacteria</taxon>
        <taxon>Bacillati</taxon>
        <taxon>Bacillota</taxon>
        <taxon>Bacilli</taxon>
        <taxon>Lactobacillales</taxon>
        <taxon>Lactobacillaceae</taxon>
        <taxon>Companilactobacillus</taxon>
    </lineage>
</organism>
<dbReference type="Gene3D" id="1.25.40.10">
    <property type="entry name" value="Tetratricopeptide repeat domain"/>
    <property type="match status" value="1"/>
</dbReference>
<name>A0A0R1KAU1_9LACO</name>
<feature type="domain" description="HTH cro/C1-type" evidence="1">
    <location>
        <begin position="7"/>
        <end position="60"/>
    </location>
</feature>
<dbReference type="STRING" id="1423775.FD03_GL001915"/>
<dbReference type="CDD" id="cd00093">
    <property type="entry name" value="HTH_XRE"/>
    <property type="match status" value="1"/>
</dbReference>
<dbReference type="SMART" id="SM00530">
    <property type="entry name" value="HTH_XRE"/>
    <property type="match status" value="1"/>
</dbReference>
<gene>
    <name evidence="2" type="ORF">FD03_GL001915</name>
</gene>
<evidence type="ECO:0000313" key="2">
    <source>
        <dbReference type="EMBL" id="KRK80491.1"/>
    </source>
</evidence>
<dbReference type="eggNOG" id="COG1396">
    <property type="taxonomic scope" value="Bacteria"/>
</dbReference>
<dbReference type="OrthoDB" id="1150409at2"/>
<dbReference type="GO" id="GO:0003677">
    <property type="term" value="F:DNA binding"/>
    <property type="evidence" value="ECO:0007669"/>
    <property type="project" value="InterPro"/>
</dbReference>
<dbReference type="RefSeq" id="WP_025024458.1">
    <property type="nucleotide sequence ID" value="NZ_AZDZ01000003.1"/>
</dbReference>
<dbReference type="Proteomes" id="UP000051248">
    <property type="component" value="Unassembled WGS sequence"/>
</dbReference>
<keyword evidence="3" id="KW-1185">Reference proteome</keyword>
<dbReference type="InterPro" id="IPR053163">
    <property type="entry name" value="HTH-type_regulator_Rgg"/>
</dbReference>
<dbReference type="PATRIC" id="fig|1423775.4.peg.1953"/>
<dbReference type="InterPro" id="IPR010982">
    <property type="entry name" value="Lambda_DNA-bd_dom_sf"/>
</dbReference>
<protein>
    <submittedName>
        <fullName evidence="2">Helix-turn-helix domain-containing protein</fullName>
    </submittedName>
</protein>
<dbReference type="InterPro" id="IPR001387">
    <property type="entry name" value="Cro/C1-type_HTH"/>
</dbReference>
<dbReference type="EMBL" id="AZDZ01000003">
    <property type="protein sequence ID" value="KRK80491.1"/>
    <property type="molecule type" value="Genomic_DNA"/>
</dbReference>
<proteinExistence type="predicted"/>
<dbReference type="InterPro" id="IPR011990">
    <property type="entry name" value="TPR-like_helical_dom_sf"/>
</dbReference>
<dbReference type="AlphaFoldDB" id="A0A0R1KAU1"/>
<dbReference type="PANTHER" id="PTHR37038:SF14">
    <property type="entry name" value="TRANSCRIPTIONAL ACTIVATOR"/>
    <property type="match status" value="1"/>
</dbReference>
<dbReference type="PROSITE" id="PS50943">
    <property type="entry name" value="HTH_CROC1"/>
    <property type="match status" value="1"/>
</dbReference>
<reference evidence="2 3" key="1">
    <citation type="journal article" date="2015" name="Genome Announc.">
        <title>Expanding the biotechnology potential of lactobacilli through comparative genomics of 213 strains and associated genera.</title>
        <authorList>
            <person name="Sun Z."/>
            <person name="Harris H.M."/>
            <person name="McCann A."/>
            <person name="Guo C."/>
            <person name="Argimon S."/>
            <person name="Zhang W."/>
            <person name="Yang X."/>
            <person name="Jeffery I.B."/>
            <person name="Cooney J.C."/>
            <person name="Kagawa T.F."/>
            <person name="Liu W."/>
            <person name="Song Y."/>
            <person name="Salvetti E."/>
            <person name="Wrobel A."/>
            <person name="Rasinkangas P."/>
            <person name="Parkhill J."/>
            <person name="Rea M.C."/>
            <person name="O'Sullivan O."/>
            <person name="Ritari J."/>
            <person name="Douillard F.P."/>
            <person name="Paul Ross R."/>
            <person name="Yang R."/>
            <person name="Briner A.E."/>
            <person name="Felis G.E."/>
            <person name="de Vos W.M."/>
            <person name="Barrangou R."/>
            <person name="Klaenhammer T.R."/>
            <person name="Caufield P.W."/>
            <person name="Cui Y."/>
            <person name="Zhang H."/>
            <person name="O'Toole P.W."/>
        </authorList>
    </citation>
    <scope>NUCLEOTIDE SEQUENCE [LARGE SCALE GENOMIC DNA]</scope>
    <source>
        <strain evidence="2 3">DSM 19682</strain>
    </source>
</reference>
<dbReference type="Pfam" id="PF01381">
    <property type="entry name" value="HTH_3"/>
    <property type="match status" value="1"/>
</dbReference>
<evidence type="ECO:0000313" key="3">
    <source>
        <dbReference type="Proteomes" id="UP000051248"/>
    </source>
</evidence>
<comment type="caution">
    <text evidence="2">The sequence shown here is derived from an EMBL/GenBank/DDBJ whole genome shotgun (WGS) entry which is preliminary data.</text>
</comment>
<evidence type="ECO:0000259" key="1">
    <source>
        <dbReference type="PROSITE" id="PS50943"/>
    </source>
</evidence>
<dbReference type="SUPFAM" id="SSF47413">
    <property type="entry name" value="lambda repressor-like DNA-binding domains"/>
    <property type="match status" value="1"/>
</dbReference>
<accession>A0A0R1KAU1</accession>
<sequence length="294" mass="33948">MLLGKIIQDQRKKLNLSQAELADGICTQAIISKIENQNISPSTTVLISICQKLHLTLDNVFSEFASLPSSNLYLDKFQVMDQAIQDKKMDIVNETITEIKESALPSLEKAHLHFLLALISKSNQDYDEAVFQLNYSLEILQNRKTFWGTVLYSELGTVYLDKNQSVKTEYYYDLTYSNINSLVINSSNEFYYYRSMITKMASWYTDNKNYERSNYLIKIGLHKFDKYFTGKFTDVLYFNAAQNALSSNPIDYNRLSHALTTSIAFADYNDNQPLLDKIKLLMSHHNINELKIKP</sequence>
<dbReference type="PANTHER" id="PTHR37038">
    <property type="entry name" value="TRANSCRIPTIONAL REGULATOR-RELATED"/>
    <property type="match status" value="1"/>
</dbReference>